<feature type="signal peptide" evidence="3">
    <location>
        <begin position="1"/>
        <end position="16"/>
    </location>
</feature>
<dbReference type="InterPro" id="IPR011765">
    <property type="entry name" value="Pept_M16_N"/>
</dbReference>
<gene>
    <name evidence="6" type="ORF">HK107_11070</name>
</gene>
<reference evidence="6 7" key="1">
    <citation type="submission" date="2020-05" db="EMBL/GenBank/DDBJ databases">
        <title>Parvularcula mediterraneae sp. nov., isolated from polypropylene straw from shallow seawater of the seashore of Laganas in Zakynthos island, Greece.</title>
        <authorList>
            <person name="Szabo I."/>
            <person name="Al-Omari J."/>
            <person name="Rado J."/>
            <person name="Szerdahelyi G.S."/>
        </authorList>
    </citation>
    <scope>NUCLEOTIDE SEQUENCE [LARGE SCALE GENOMIC DNA]</scope>
    <source>
        <strain evidence="6 7">ZS-1/3</strain>
    </source>
</reference>
<dbReference type="AlphaFoldDB" id="A0A7Y3RML5"/>
<name>A0A7Y3RML5_9PROT</name>
<evidence type="ECO:0000259" key="5">
    <source>
        <dbReference type="Pfam" id="PF05193"/>
    </source>
</evidence>
<keyword evidence="3" id="KW-0732">Signal</keyword>
<dbReference type="SUPFAM" id="SSF63411">
    <property type="entry name" value="LuxS/MPP-like metallohydrolase"/>
    <property type="match status" value="4"/>
</dbReference>
<evidence type="ECO:0000256" key="3">
    <source>
        <dbReference type="SAM" id="SignalP"/>
    </source>
</evidence>
<feature type="domain" description="Peptidase M16 N-terminal" evidence="4">
    <location>
        <begin position="61"/>
        <end position="185"/>
    </location>
</feature>
<dbReference type="InterPro" id="IPR011249">
    <property type="entry name" value="Metalloenz_LuxS/M16"/>
</dbReference>
<dbReference type="PANTHER" id="PTHR11851:SF49">
    <property type="entry name" value="MITOCHONDRIAL-PROCESSING PEPTIDASE SUBUNIT ALPHA"/>
    <property type="match status" value="1"/>
</dbReference>
<comment type="similarity">
    <text evidence="1">Belongs to the peptidase M16 family.</text>
</comment>
<dbReference type="Pfam" id="PF00675">
    <property type="entry name" value="Peptidase_M16"/>
    <property type="match status" value="2"/>
</dbReference>
<dbReference type="PROSITE" id="PS51257">
    <property type="entry name" value="PROKAR_LIPOPROTEIN"/>
    <property type="match status" value="1"/>
</dbReference>
<feature type="chain" id="PRO_5031174862" evidence="3">
    <location>
        <begin position="17"/>
        <end position="954"/>
    </location>
</feature>
<dbReference type="GO" id="GO:0046872">
    <property type="term" value="F:metal ion binding"/>
    <property type="evidence" value="ECO:0007669"/>
    <property type="project" value="InterPro"/>
</dbReference>
<comment type="caution">
    <text evidence="6">The sequence shown here is derived from an EMBL/GenBank/DDBJ whole genome shotgun (WGS) entry which is preliminary data.</text>
</comment>
<accession>A0A7Y3RML5</accession>
<evidence type="ECO:0000256" key="1">
    <source>
        <dbReference type="ARBA" id="ARBA00007261"/>
    </source>
</evidence>
<proteinExistence type="inferred from homology"/>
<dbReference type="Gene3D" id="3.30.830.10">
    <property type="entry name" value="Metalloenzyme, LuxS/M16 peptidase-like"/>
    <property type="match status" value="4"/>
</dbReference>
<dbReference type="EMBL" id="JABFCX010000003">
    <property type="protein sequence ID" value="NNU16859.1"/>
    <property type="molecule type" value="Genomic_DNA"/>
</dbReference>
<evidence type="ECO:0000313" key="6">
    <source>
        <dbReference type="EMBL" id="NNU16859.1"/>
    </source>
</evidence>
<evidence type="ECO:0000256" key="2">
    <source>
        <dbReference type="ARBA" id="ARBA00023049"/>
    </source>
</evidence>
<evidence type="ECO:0000259" key="4">
    <source>
        <dbReference type="Pfam" id="PF00675"/>
    </source>
</evidence>
<dbReference type="Proteomes" id="UP000536835">
    <property type="component" value="Unassembled WGS sequence"/>
</dbReference>
<feature type="domain" description="Peptidase M16 C-terminal" evidence="5">
    <location>
        <begin position="218"/>
        <end position="394"/>
    </location>
</feature>
<feature type="domain" description="Peptidase M16 N-terminal" evidence="4">
    <location>
        <begin position="539"/>
        <end position="647"/>
    </location>
</feature>
<organism evidence="6 7">
    <name type="scientific">Parvularcula mediterranea</name>
    <dbReference type="NCBI Taxonomy" id="2732508"/>
    <lineage>
        <taxon>Bacteria</taxon>
        <taxon>Pseudomonadati</taxon>
        <taxon>Pseudomonadota</taxon>
        <taxon>Alphaproteobacteria</taxon>
        <taxon>Parvularculales</taxon>
        <taxon>Parvularculaceae</taxon>
        <taxon>Parvularcula</taxon>
    </lineage>
</organism>
<protein>
    <submittedName>
        <fullName evidence="6">Insulinase family protein</fullName>
    </submittedName>
</protein>
<feature type="domain" description="Peptidase M16 C-terminal" evidence="5">
    <location>
        <begin position="689"/>
        <end position="855"/>
    </location>
</feature>
<dbReference type="InterPro" id="IPR050361">
    <property type="entry name" value="MPP/UQCRC_Complex"/>
</dbReference>
<evidence type="ECO:0000313" key="7">
    <source>
        <dbReference type="Proteomes" id="UP000536835"/>
    </source>
</evidence>
<keyword evidence="7" id="KW-1185">Reference proteome</keyword>
<sequence length="954" mass="103738">MRKTLLLLAASSIALAGCDFVEGVREGAQNAAKEAAEKAEAAEQGFEIPYEKFTLDNGLEVILHVDKSDPIVAFSTVVHVGSNREKRGRTGFAHFFEHMAFNDSENVPRGWNRKAIPEWGGQRNGGTWSDGTIYYEVVPTDAVDKILWIDSDRLGFMINTVTQAALEREKQVVKNEKRQRVDNAAYGFTTEVIKKALYPDDHPYSWTVIGQLEDLQNATLDDLKEFYDQYYGLANVTFAVAGDFDPAEMREKIEYWFGELRSGPDVEMLEPRPVTLEETKSLYWEDNFATLPELRLTFPTVASLNDDEIPLRVLGAVLGGSKGSPLYEVIVDEKKLAPGVSAYNNSQEIAGEFTIRVRANAGTDLDEVKVAIEEALARFEEEGVDPAELQRIKAEQETGLYASVSTVLGKANQLATNNEFAGDPGYTGVEAKKLETLTADDVMAAYNAHIKGKPMVITSFVPQGQAELAVEGATLAEVAVEEVRADVASEEVSQGEEAEYERTPSLVDRSEPAFGELPLFSMPEIYQASIGGARLLGVESDETPVVTFDISIDHGGFFDPDGKRGAAGLMASLMNEGTASKTAAEFEQAAGLLGSSISIDAGSEDTVITVTTLARNFEKTIDLVRELIETPRFLDADFARVQQATLTGIKGRQASPGAIGSLAFQKLLYGEDHPAGPSISGTENSVSALTVADMREAHEALLSSSVRFHVVGDVDASRAEEGLTELAELFSGDADKPALPAPSPEEQDARVFFIDVPGSKQSVILAGKLIVPTFDPAHTKIDFTNEKLGGGISGDFAQVLRIEKGYTYGAYSGISNGTLPQRWQMGTSVRANATGPSLEIIREMIDQYGPTFDESDAEITRQKIVKDNTRAYESLGAKLGLLRSISRYGKPLDFLEQEQELLLSMEVADFQEVAAEHLQEDEMIYVIVGDGETQRQPVTDFAGGSIVELPASGE</sequence>
<keyword evidence="2" id="KW-0378">Hydrolase</keyword>
<dbReference type="InterPro" id="IPR007863">
    <property type="entry name" value="Peptidase_M16_C"/>
</dbReference>
<dbReference type="PANTHER" id="PTHR11851">
    <property type="entry name" value="METALLOPROTEASE"/>
    <property type="match status" value="1"/>
</dbReference>
<dbReference type="RefSeq" id="WP_173199722.1">
    <property type="nucleotide sequence ID" value="NZ_JABFCX010000003.1"/>
</dbReference>
<dbReference type="Pfam" id="PF05193">
    <property type="entry name" value="Peptidase_M16_C"/>
    <property type="match status" value="2"/>
</dbReference>
<keyword evidence="2" id="KW-0482">Metalloprotease</keyword>
<keyword evidence="2" id="KW-0645">Protease</keyword>